<feature type="domain" description="Tyrosinase copper-binding" evidence="4">
    <location>
        <begin position="316"/>
        <end position="327"/>
    </location>
</feature>
<sequence length="394" mass="42859">MRLENVVAAAALLGAARGAAIEKKAAGNKTLLQTDKLAAQALINLGNYTKVNGYFSDSCTVENVAVRREWGNLTTAEKKGYIAAVQCISTKPAITPKDICPGCVSRYDDFVATHINQTLTIHGTGNFLSWHRYFTWTYEQALRNECGYKGYQPYWNWPKYALDPLSSPIFDGSETSISGNGAYEEHTPVYVPSSAAPFITIPPAQGGGCVTSGPFKNFTVRLGPVSPAYENLTTNPQADGLGLNPRCLRRDINVWVSSQWTTDLNTSSLITSYSDISTFQTLMQGDFANGFLGTHTGGHMTINGDPGGDLFASPGDPAFWLHHSMIDRVWWTWQNQDVAARTYAVGGTITLNNDPPSRNTTLDDVIDLGYSNEDVITIGDAMSTVAGPFCYVYA</sequence>
<evidence type="ECO:0000259" key="4">
    <source>
        <dbReference type="PROSITE" id="PS00498"/>
    </source>
</evidence>
<dbReference type="Gene3D" id="1.10.1280.10">
    <property type="entry name" value="Di-copper center containing domain from catechol oxidase"/>
    <property type="match status" value="1"/>
</dbReference>
<dbReference type="PANTHER" id="PTHR11474:SF125">
    <property type="entry name" value="N-ACETYL-6-HYDROXYTRYPTOPHAN OXIDASE IVOB-RELATED"/>
    <property type="match status" value="1"/>
</dbReference>
<evidence type="ECO:0000256" key="2">
    <source>
        <dbReference type="ARBA" id="ARBA00023002"/>
    </source>
</evidence>
<dbReference type="PANTHER" id="PTHR11474">
    <property type="entry name" value="TYROSINASE FAMILY MEMBER"/>
    <property type="match status" value="1"/>
</dbReference>
<dbReference type="Proteomes" id="UP001521116">
    <property type="component" value="Unassembled WGS sequence"/>
</dbReference>
<keyword evidence="2" id="KW-0560">Oxidoreductase</keyword>
<dbReference type="Pfam" id="PF00264">
    <property type="entry name" value="Tyrosinase"/>
    <property type="match status" value="1"/>
</dbReference>
<evidence type="ECO:0000259" key="3">
    <source>
        <dbReference type="PROSITE" id="PS00497"/>
    </source>
</evidence>
<dbReference type="PROSITE" id="PS00498">
    <property type="entry name" value="TYROSINASE_2"/>
    <property type="match status" value="1"/>
</dbReference>
<proteinExistence type="predicted"/>
<evidence type="ECO:0000256" key="1">
    <source>
        <dbReference type="ARBA" id="ARBA00022723"/>
    </source>
</evidence>
<keyword evidence="6" id="KW-1185">Reference proteome</keyword>
<dbReference type="PRINTS" id="PR00092">
    <property type="entry name" value="TYROSINASE"/>
</dbReference>
<name>A0ABR3SJV9_9PEZI</name>
<dbReference type="InterPro" id="IPR008922">
    <property type="entry name" value="Di-copper_centre_dom_sf"/>
</dbReference>
<keyword evidence="1" id="KW-0479">Metal-binding</keyword>
<gene>
    <name evidence="5" type="ORF">SLS56_008832</name>
</gene>
<feature type="domain" description="Tyrosinase copper-binding" evidence="3">
    <location>
        <begin position="122"/>
        <end position="139"/>
    </location>
</feature>
<dbReference type="InterPro" id="IPR050316">
    <property type="entry name" value="Tyrosinase/Hemocyanin"/>
</dbReference>
<dbReference type="SUPFAM" id="SSF48056">
    <property type="entry name" value="Di-copper centre-containing domain"/>
    <property type="match status" value="1"/>
</dbReference>
<dbReference type="InterPro" id="IPR002227">
    <property type="entry name" value="Tyrosinase_Cu-bd"/>
</dbReference>
<evidence type="ECO:0000313" key="6">
    <source>
        <dbReference type="Proteomes" id="UP001521116"/>
    </source>
</evidence>
<evidence type="ECO:0000313" key="5">
    <source>
        <dbReference type="EMBL" id="KAL1622260.1"/>
    </source>
</evidence>
<reference evidence="5 6" key="1">
    <citation type="submission" date="2024-02" db="EMBL/GenBank/DDBJ databases">
        <title>De novo assembly and annotation of 12 fungi associated with fruit tree decline syndrome in Ontario, Canada.</title>
        <authorList>
            <person name="Sulman M."/>
            <person name="Ellouze W."/>
            <person name="Ilyukhin E."/>
        </authorList>
    </citation>
    <scope>NUCLEOTIDE SEQUENCE [LARGE SCALE GENOMIC DNA]</scope>
    <source>
        <strain evidence="5 6">M1-105</strain>
    </source>
</reference>
<comment type="caution">
    <text evidence="5">The sequence shown here is derived from an EMBL/GenBank/DDBJ whole genome shotgun (WGS) entry which is preliminary data.</text>
</comment>
<accession>A0ABR3SJV9</accession>
<dbReference type="EMBL" id="JAJVDC020000138">
    <property type="protein sequence ID" value="KAL1622260.1"/>
    <property type="molecule type" value="Genomic_DNA"/>
</dbReference>
<organism evidence="5 6">
    <name type="scientific">Neofusicoccum ribis</name>
    <dbReference type="NCBI Taxonomy" id="45134"/>
    <lineage>
        <taxon>Eukaryota</taxon>
        <taxon>Fungi</taxon>
        <taxon>Dikarya</taxon>
        <taxon>Ascomycota</taxon>
        <taxon>Pezizomycotina</taxon>
        <taxon>Dothideomycetes</taxon>
        <taxon>Dothideomycetes incertae sedis</taxon>
        <taxon>Botryosphaeriales</taxon>
        <taxon>Botryosphaeriaceae</taxon>
        <taxon>Neofusicoccum</taxon>
    </lineage>
</organism>
<dbReference type="PROSITE" id="PS00497">
    <property type="entry name" value="TYROSINASE_1"/>
    <property type="match status" value="1"/>
</dbReference>
<protein>
    <recommendedName>
        <fullName evidence="3 4">Tyrosinase copper-binding domain-containing protein</fullName>
    </recommendedName>
</protein>